<dbReference type="Pfam" id="PF00179">
    <property type="entry name" value="UQ_con"/>
    <property type="match status" value="2"/>
</dbReference>
<protein>
    <recommendedName>
        <fullName evidence="11">Ubiquitin-conjugating enzyme E2 Z</fullName>
        <ecNumber evidence="3">2.3.2.23</ecNumber>
    </recommendedName>
    <alternativeName>
        <fullName evidence="12">E2 ubiquitin-conjugating enzyme Z</fullName>
    </alternativeName>
    <alternativeName>
        <fullName evidence="14">Ubiquitin carrier protein Z</fullName>
    </alternativeName>
    <alternativeName>
        <fullName evidence="13">Ubiquitin-protein ligase Z</fullName>
    </alternativeName>
</protein>
<evidence type="ECO:0000256" key="2">
    <source>
        <dbReference type="ARBA" id="ARBA00004496"/>
    </source>
</evidence>
<keyword evidence="8" id="KW-0833">Ubl conjugation pathway</keyword>
<dbReference type="PROSITE" id="PS50127">
    <property type="entry name" value="UBC_2"/>
    <property type="match status" value="2"/>
</dbReference>
<evidence type="ECO:0000256" key="8">
    <source>
        <dbReference type="ARBA" id="ARBA00022786"/>
    </source>
</evidence>
<dbReference type="GO" id="GO:0016740">
    <property type="term" value="F:transferase activity"/>
    <property type="evidence" value="ECO:0007669"/>
    <property type="project" value="UniProtKB-KW"/>
</dbReference>
<evidence type="ECO:0000256" key="14">
    <source>
        <dbReference type="ARBA" id="ARBA00042401"/>
    </source>
</evidence>
<evidence type="ECO:0000259" key="15">
    <source>
        <dbReference type="PROSITE" id="PS50127"/>
    </source>
</evidence>
<dbReference type="PANTHER" id="PTHR46116:SF26">
    <property type="entry name" value="UBIQUITIN-CONJUGATING ENZYME E2 Z"/>
    <property type="match status" value="1"/>
</dbReference>
<proteinExistence type="predicted"/>
<dbReference type="InterPro" id="IPR016135">
    <property type="entry name" value="UBQ-conjugating_enzyme/RWD"/>
</dbReference>
<accession>A0A7S0L2H8</accession>
<evidence type="ECO:0000256" key="12">
    <source>
        <dbReference type="ARBA" id="ARBA00041798"/>
    </source>
</evidence>
<dbReference type="EC" id="2.3.2.23" evidence="3"/>
<gene>
    <name evidence="16" type="ORF">CPEL01642_LOCUS3426</name>
</gene>
<keyword evidence="4" id="KW-0963">Cytoplasm</keyword>
<evidence type="ECO:0000256" key="10">
    <source>
        <dbReference type="ARBA" id="ARBA00023242"/>
    </source>
</evidence>
<evidence type="ECO:0000256" key="3">
    <source>
        <dbReference type="ARBA" id="ARBA00012486"/>
    </source>
</evidence>
<sequence>MSSAASRLMREERDVSQQQIPVIFAQPDEADIYHWFGLILGPPGTPYCLGLFHFDLKFPKDYPNSPPKVLITTTGGGHVRFNPNLYSTGKVCLSILGTWRAEHSGEQWSAVQSITSVLLSIQSLMHDKPYHNEPSFELDDGSGDVQKYNDKILHETLRVSICDIMEDTLENRASSSNGVSPVFQHTRRQLFLMHHECYMQEVERMSARSDVCDGSPFKKMPFECPSNGMQGTFQWAKLRARLTKLHVAVMAEIEDWRRQGADQTLLLRAHHDAAVNSCIHYLHQQEDRIRHELPEGASIGADETNACAWVATIFGPSETLWDGGMFQVEFIFPPDFPEAPPFVHFLTPMFHPQINSQGVPYMRTLIIWRHADPKDKTITALVRQLVGLLTSEPSPEPTSHLNATAAALHFSRSDAERKDYKRHVQKCVQRSMDM</sequence>
<evidence type="ECO:0000256" key="6">
    <source>
        <dbReference type="ARBA" id="ARBA00022703"/>
    </source>
</evidence>
<feature type="domain" description="UBC core" evidence="15">
    <location>
        <begin position="277"/>
        <end position="433"/>
    </location>
</feature>
<name>A0A7S0L2H8_9EUKA</name>
<reference evidence="16" key="1">
    <citation type="submission" date="2021-01" db="EMBL/GenBank/DDBJ databases">
        <authorList>
            <person name="Corre E."/>
            <person name="Pelletier E."/>
            <person name="Niang G."/>
            <person name="Scheremetjew M."/>
            <person name="Finn R."/>
            <person name="Kale V."/>
            <person name="Holt S."/>
            <person name="Cochrane G."/>
            <person name="Meng A."/>
            <person name="Brown T."/>
            <person name="Cohen L."/>
        </authorList>
    </citation>
    <scope>NUCLEOTIDE SEQUENCE</scope>
    <source>
        <strain evidence="16">PLY182g</strain>
    </source>
</reference>
<evidence type="ECO:0000256" key="4">
    <source>
        <dbReference type="ARBA" id="ARBA00022490"/>
    </source>
</evidence>
<evidence type="ECO:0000256" key="5">
    <source>
        <dbReference type="ARBA" id="ARBA00022679"/>
    </source>
</evidence>
<keyword evidence="6" id="KW-0053">Apoptosis</keyword>
<evidence type="ECO:0000256" key="1">
    <source>
        <dbReference type="ARBA" id="ARBA00004123"/>
    </source>
</evidence>
<dbReference type="EMBL" id="HBEY01007006">
    <property type="protein sequence ID" value="CAD8600096.1"/>
    <property type="molecule type" value="Transcribed_RNA"/>
</dbReference>
<keyword evidence="9" id="KW-0067">ATP-binding</keyword>
<keyword evidence="7" id="KW-0547">Nucleotide-binding</keyword>
<evidence type="ECO:0000256" key="11">
    <source>
        <dbReference type="ARBA" id="ARBA00039894"/>
    </source>
</evidence>
<evidence type="ECO:0000313" key="16">
    <source>
        <dbReference type="EMBL" id="CAD8600096.1"/>
    </source>
</evidence>
<comment type="subcellular location">
    <subcellularLocation>
        <location evidence="2">Cytoplasm</location>
    </subcellularLocation>
    <subcellularLocation>
        <location evidence="1">Nucleus</location>
    </subcellularLocation>
</comment>
<dbReference type="AlphaFoldDB" id="A0A7S0L2H8"/>
<feature type="domain" description="UBC core" evidence="15">
    <location>
        <begin position="3"/>
        <end position="166"/>
    </location>
</feature>
<dbReference type="Gene3D" id="3.10.110.10">
    <property type="entry name" value="Ubiquitin Conjugating Enzyme"/>
    <property type="match status" value="2"/>
</dbReference>
<organism evidence="16">
    <name type="scientific">Coccolithus braarudii</name>
    <dbReference type="NCBI Taxonomy" id="221442"/>
    <lineage>
        <taxon>Eukaryota</taxon>
        <taxon>Haptista</taxon>
        <taxon>Haptophyta</taxon>
        <taxon>Prymnesiophyceae</taxon>
        <taxon>Coccolithales</taxon>
        <taxon>Coccolithaceae</taxon>
        <taxon>Coccolithus</taxon>
    </lineage>
</organism>
<evidence type="ECO:0000256" key="7">
    <source>
        <dbReference type="ARBA" id="ARBA00022741"/>
    </source>
</evidence>
<dbReference type="CDD" id="cd23809">
    <property type="entry name" value="UBCc_UBE2Z"/>
    <property type="match status" value="1"/>
</dbReference>
<evidence type="ECO:0000256" key="13">
    <source>
        <dbReference type="ARBA" id="ARBA00042316"/>
    </source>
</evidence>
<dbReference type="CDD" id="cd00195">
    <property type="entry name" value="UBCc_UEV"/>
    <property type="match status" value="1"/>
</dbReference>
<evidence type="ECO:0000256" key="9">
    <source>
        <dbReference type="ARBA" id="ARBA00022840"/>
    </source>
</evidence>
<dbReference type="SMART" id="SM00212">
    <property type="entry name" value="UBCc"/>
    <property type="match status" value="2"/>
</dbReference>
<dbReference type="PANTHER" id="PTHR46116">
    <property type="entry name" value="(E3-INDEPENDENT) E2 UBIQUITIN-CONJUGATING ENZYME"/>
    <property type="match status" value="1"/>
</dbReference>
<keyword evidence="10" id="KW-0539">Nucleus</keyword>
<dbReference type="SUPFAM" id="SSF54495">
    <property type="entry name" value="UBC-like"/>
    <property type="match status" value="2"/>
</dbReference>
<keyword evidence="5" id="KW-0808">Transferase</keyword>
<dbReference type="InterPro" id="IPR000608">
    <property type="entry name" value="UBC"/>
</dbReference>